<dbReference type="Pfam" id="PF12822">
    <property type="entry name" value="ECF_trnsprt"/>
    <property type="match status" value="1"/>
</dbReference>
<proteinExistence type="predicted"/>
<dbReference type="Proteomes" id="UP000237749">
    <property type="component" value="Unassembled WGS sequence"/>
</dbReference>
<keyword evidence="1" id="KW-0812">Transmembrane</keyword>
<feature type="transmembrane region" description="Helical" evidence="1">
    <location>
        <begin position="138"/>
        <end position="156"/>
    </location>
</feature>
<gene>
    <name evidence="2" type="ORF">BXY41_11222</name>
</gene>
<dbReference type="InterPro" id="IPR024529">
    <property type="entry name" value="ECF_trnsprt_substrate-spec"/>
</dbReference>
<feature type="transmembrane region" description="Helical" evidence="1">
    <location>
        <begin position="73"/>
        <end position="93"/>
    </location>
</feature>
<dbReference type="AlphaFoldDB" id="A0A2S6HNB3"/>
<keyword evidence="3" id="KW-1185">Reference proteome</keyword>
<dbReference type="InterPro" id="IPR030949">
    <property type="entry name" value="ECF_S_folate_fam"/>
</dbReference>
<accession>A0A2S6HNB3</accession>
<sequence length="173" mass="19155">MKEKFGQKIAVLGVLLALQIIAGRFLTISTLYMKIGFGFVPLALTAILYGPFYASVNAALGDIIIAMLNPFGYFPGFTISALLKGALYGLFLYQKPKKTWRVLGVVAFANIAVSIFLNSFWLYMLTGQGYLAVLPTRVFQNVVMIPIEVIVIRLVVYPIAELRQKAVVNQLED</sequence>
<organism evidence="2 3">
    <name type="scientific">Lacrimispora xylanisolvens</name>
    <dbReference type="NCBI Taxonomy" id="384636"/>
    <lineage>
        <taxon>Bacteria</taxon>
        <taxon>Bacillati</taxon>
        <taxon>Bacillota</taxon>
        <taxon>Clostridia</taxon>
        <taxon>Lachnospirales</taxon>
        <taxon>Lachnospiraceae</taxon>
        <taxon>Lacrimispora</taxon>
    </lineage>
</organism>
<dbReference type="OrthoDB" id="4624at2"/>
<evidence type="ECO:0000256" key="1">
    <source>
        <dbReference type="SAM" id="Phobius"/>
    </source>
</evidence>
<dbReference type="EMBL" id="PTJA01000012">
    <property type="protein sequence ID" value="PPK78863.1"/>
    <property type="molecule type" value="Genomic_DNA"/>
</dbReference>
<feature type="transmembrane region" description="Helical" evidence="1">
    <location>
        <begin position="6"/>
        <end position="23"/>
    </location>
</feature>
<feature type="transmembrane region" description="Helical" evidence="1">
    <location>
        <begin position="105"/>
        <end position="126"/>
    </location>
</feature>
<name>A0A2S6HNB3_9FIRM</name>
<dbReference type="NCBIfam" id="TIGR04518">
    <property type="entry name" value="ECF_S_folT_fam"/>
    <property type="match status" value="1"/>
</dbReference>
<comment type="caution">
    <text evidence="2">The sequence shown here is derived from an EMBL/GenBank/DDBJ whole genome shotgun (WGS) entry which is preliminary data.</text>
</comment>
<protein>
    <submittedName>
        <fullName evidence="2">ECF transporter S component (Folate family)</fullName>
    </submittedName>
</protein>
<evidence type="ECO:0000313" key="3">
    <source>
        <dbReference type="Proteomes" id="UP000237749"/>
    </source>
</evidence>
<dbReference type="Gene3D" id="1.10.1760.20">
    <property type="match status" value="1"/>
</dbReference>
<feature type="transmembrane region" description="Helical" evidence="1">
    <location>
        <begin position="35"/>
        <end position="53"/>
    </location>
</feature>
<evidence type="ECO:0000313" key="2">
    <source>
        <dbReference type="EMBL" id="PPK78863.1"/>
    </source>
</evidence>
<keyword evidence="1" id="KW-0472">Membrane</keyword>
<dbReference type="GO" id="GO:0022857">
    <property type="term" value="F:transmembrane transporter activity"/>
    <property type="evidence" value="ECO:0007669"/>
    <property type="project" value="InterPro"/>
</dbReference>
<reference evidence="2 3" key="1">
    <citation type="submission" date="2018-02" db="EMBL/GenBank/DDBJ databases">
        <title>Genomic Encyclopedia of Archaeal and Bacterial Type Strains, Phase II (KMG-II): from individual species to whole genera.</title>
        <authorList>
            <person name="Goeker M."/>
        </authorList>
    </citation>
    <scope>NUCLEOTIDE SEQUENCE [LARGE SCALE GENOMIC DNA]</scope>
    <source>
        <strain evidence="2 3">DSM 3808</strain>
    </source>
</reference>
<dbReference type="RefSeq" id="WP_104438568.1">
    <property type="nucleotide sequence ID" value="NZ_PTJA01000012.1"/>
</dbReference>
<keyword evidence="1" id="KW-1133">Transmembrane helix</keyword>